<dbReference type="Pfam" id="PF00621">
    <property type="entry name" value="RhoGEF"/>
    <property type="match status" value="1"/>
</dbReference>
<evidence type="ECO:0008006" key="12">
    <source>
        <dbReference type="Google" id="ProtNLM"/>
    </source>
</evidence>
<feature type="domain" description="SH3" evidence="8">
    <location>
        <begin position="167"/>
        <end position="226"/>
    </location>
</feature>
<dbReference type="InterPro" id="IPR051492">
    <property type="entry name" value="Dynamin-Rho_GEF"/>
</dbReference>
<keyword evidence="6" id="KW-0175">Coiled coil</keyword>
<feature type="region of interest" description="Disordered" evidence="7">
    <location>
        <begin position="1238"/>
        <end position="1307"/>
    </location>
</feature>
<dbReference type="SUPFAM" id="SSF103657">
    <property type="entry name" value="BAR/IMD domain-like"/>
    <property type="match status" value="1"/>
</dbReference>
<evidence type="ECO:0000313" key="11">
    <source>
        <dbReference type="Proteomes" id="UP000835052"/>
    </source>
</evidence>
<feature type="compositionally biased region" description="Pro residues" evidence="7">
    <location>
        <begin position="1293"/>
        <end position="1304"/>
    </location>
</feature>
<dbReference type="EMBL" id="CAJGYM010000058">
    <property type="protein sequence ID" value="CAD6195626.1"/>
    <property type="molecule type" value="Genomic_DNA"/>
</dbReference>
<dbReference type="PANTHER" id="PTHR22834">
    <property type="entry name" value="NUCLEAR FUSION PROTEIN FUS2"/>
    <property type="match status" value="1"/>
</dbReference>
<keyword evidence="11" id="KW-1185">Reference proteome</keyword>
<feature type="compositionally biased region" description="Low complexity" evidence="7">
    <location>
        <begin position="383"/>
        <end position="393"/>
    </location>
</feature>
<accession>A0A8S1HG42</accession>
<feature type="domain" description="DH" evidence="9">
    <location>
        <begin position="455"/>
        <end position="637"/>
    </location>
</feature>
<evidence type="ECO:0000256" key="7">
    <source>
        <dbReference type="SAM" id="MobiDB-lite"/>
    </source>
</evidence>
<dbReference type="InterPro" id="IPR036028">
    <property type="entry name" value="SH3-like_dom_sf"/>
</dbReference>
<comment type="similarity">
    <text evidence="1">Belongs to the universal ribosomal protein uL1 family.</text>
</comment>
<dbReference type="Gene3D" id="1.20.900.10">
    <property type="entry name" value="Dbl homology (DH) domain"/>
    <property type="match status" value="1"/>
</dbReference>
<keyword evidence="4" id="KW-0687">Ribonucleoprotein</keyword>
<feature type="region of interest" description="Disordered" evidence="7">
    <location>
        <begin position="383"/>
        <end position="408"/>
    </location>
</feature>
<sequence length="1458" mass="161496">MTEYRLVRVSNAIQDPVSKTSVAQDQVVRVTGEDGDWFKIETLEGVSGRIPRVLALPITEPTRSPGQSLYCSTDAYTSVRADDLPFTPFTLFLAAPSKYHEGWLEGYSLNDYGMQLGPKGLLPEGYMVKLTEDAPAAVEEHRGMTSSFTTNFNEVQMRQQPQANSYSVAPYARANFDFQGEFSNELSFSVDEMITLRRRVDADWLEGSIGERIGIFPSSFVQIIVDLPEDNTSNSGTLKNNRKSTTDEGIGFATVRHPFTGREEDELTVAAGDTVRVLRMVNDEWVMCRDPDTDRNGIVPVGFLEVYLDEEDEDVLKSSAAKMSFSTPANTSVSTLNNDNFNAPTTLPDWRTSTRIGDAADWNSSPAGATPQQWATFGEDWIAPDATPRSAAPARPPPPKQSSVQSPNDVVSVTEMFGMMERQAPPRPNAPLTMFATSNDLQLAGLDSTATQEEKRAKILEELINSELQFITDINCYTEVVDSSTLLSGKQKIIMKNGCAQIVQLSATLVQLLTNEQLKPTDKQAIGNCFLQLRKPFAQTYGFYFRNIEHINQLLTSAKTERTMEEALNDVVQRMRLAGAGVIDSTTAVGRPVQRCLKYPLFLSEILKHTPVNHYDHPKLMEAVKQMSNLGQKMNESKRRKELTRKYTEEEGPQSFGDMLSKLTIHSLVKKSNRFTYRMGSSLGVVKLTRDSEFDRLVCELDTAERRLVRFNYMLVIYRKKMFHETRVILYKRIIEPRKKQVSASDADHQLYVFNDAIKDFAATINAKVRDDVVQALRSLPKKLIKKRNDKLMDYEAAKSKDKNSQMRAEAREKYNDYEALNTQVKQQLPKAIDNLNRVLQEAMKTVTSEDEKLMAKLRTLFEEQKALAAADPNAHSRKVILADSVCFVNYYDHDRLKPLGKIANKASHSLRMRARSASPERSRKEKKNGSEKRASEKPKKKVTVDLNATLQEQWSKGAVVPESFHPPTTSASVETPTKFRAQTAEERVTILEKAKSKGRLNDMYVVLSPYPADQAMMNLAVTAGKLLIVQKDDLVLAVNKEVPSMWLCYNGFYNAILPSNVLRPYKQQQTIEQGVDVARLMSSNMGNLNNLNNVNTRPHSTPPKSQNLIDLDDLLGGGPPISLAPLTPQPVAPFQLSPLPLQPTAANSSSAASALSSTAFANPWPSPNPEAAPQNSNSAANGGSIFDGVKSIDWGMPSAIRTPSMPNLTAAATLGQMQPVDWGQPSFAPAEPSLKFPVMFDESPGDKSSFSSATLPTYQNAPTSLNQRSDSPQPLIPSRPTPSVKSSLPMTSGPPPSQAPPPMRQTFNALPPMASYDAVPGNGSMLYAMPPMYDVTPSLNTSTNMSNNSFGKDSRVYPSLYDIPPASMGQYAQPPLSQYDAPPLEPTTPAKALRPVLGEVRVDYDFVPQGTNQMAVKEGEILGVVQRTDDDGNPEWLLLQRPDAKCGYVPSAYCRSL</sequence>
<dbReference type="GO" id="GO:0005840">
    <property type="term" value="C:ribosome"/>
    <property type="evidence" value="ECO:0007669"/>
    <property type="project" value="UniProtKB-KW"/>
</dbReference>
<evidence type="ECO:0000256" key="6">
    <source>
        <dbReference type="SAM" id="Coils"/>
    </source>
</evidence>
<evidence type="ECO:0000256" key="3">
    <source>
        <dbReference type="ARBA" id="ARBA00022980"/>
    </source>
</evidence>
<feature type="compositionally biased region" description="Polar residues" evidence="7">
    <location>
        <begin position="1247"/>
        <end position="1273"/>
    </location>
</feature>
<evidence type="ECO:0000259" key="8">
    <source>
        <dbReference type="PROSITE" id="PS50002"/>
    </source>
</evidence>
<dbReference type="PROSITE" id="PS01199">
    <property type="entry name" value="RIBOSOMAL_L1"/>
    <property type="match status" value="1"/>
</dbReference>
<keyword evidence="3" id="KW-0689">Ribosomal protein</keyword>
<dbReference type="PROSITE" id="PS50010">
    <property type="entry name" value="DH_2"/>
    <property type="match status" value="1"/>
</dbReference>
<dbReference type="GO" id="GO:0005737">
    <property type="term" value="C:cytoplasm"/>
    <property type="evidence" value="ECO:0007669"/>
    <property type="project" value="TreeGrafter"/>
</dbReference>
<protein>
    <recommendedName>
        <fullName evidence="12">SH3 domain-containing GRB2-like protein</fullName>
    </recommendedName>
</protein>
<evidence type="ECO:0000259" key="9">
    <source>
        <dbReference type="PROSITE" id="PS50010"/>
    </source>
</evidence>
<feature type="region of interest" description="Disordered" evidence="7">
    <location>
        <begin position="1089"/>
        <end position="1113"/>
    </location>
</feature>
<gene>
    <name evidence="10" type="ORF">CAUJ_LOCUS11545</name>
</gene>
<dbReference type="SUPFAM" id="SSF50044">
    <property type="entry name" value="SH3-domain"/>
    <property type="match status" value="3"/>
</dbReference>
<dbReference type="PANTHER" id="PTHR22834:SF20">
    <property type="entry name" value="SH3 DOMAIN-CONTAINING PROTEIN"/>
    <property type="match status" value="1"/>
</dbReference>
<feature type="compositionally biased region" description="Polar residues" evidence="7">
    <location>
        <begin position="1097"/>
        <end position="1109"/>
    </location>
</feature>
<dbReference type="SMART" id="SM00326">
    <property type="entry name" value="SH3"/>
    <property type="match status" value="3"/>
</dbReference>
<dbReference type="InterPro" id="IPR000219">
    <property type="entry name" value="DH_dom"/>
</dbReference>
<comment type="caution">
    <text evidence="10">The sequence shown here is derived from an EMBL/GenBank/DDBJ whole genome shotgun (WGS) entry which is preliminary data.</text>
</comment>
<name>A0A8S1HG42_9PELO</name>
<feature type="region of interest" description="Disordered" evidence="7">
    <location>
        <begin position="908"/>
        <end position="942"/>
    </location>
</feature>
<evidence type="ECO:0000256" key="5">
    <source>
        <dbReference type="PROSITE-ProRule" id="PRU00192"/>
    </source>
</evidence>
<evidence type="ECO:0000313" key="10">
    <source>
        <dbReference type="EMBL" id="CAD6195626.1"/>
    </source>
</evidence>
<dbReference type="PROSITE" id="PS50002">
    <property type="entry name" value="SH3"/>
    <property type="match status" value="3"/>
</dbReference>
<dbReference type="Gene3D" id="1.20.1270.60">
    <property type="entry name" value="Arfaptin homology (AH) domain/BAR domain"/>
    <property type="match status" value="1"/>
</dbReference>
<dbReference type="Pfam" id="PF00018">
    <property type="entry name" value="SH3_1"/>
    <property type="match status" value="2"/>
</dbReference>
<dbReference type="Proteomes" id="UP000835052">
    <property type="component" value="Unassembled WGS sequence"/>
</dbReference>
<feature type="region of interest" description="Disordered" evidence="7">
    <location>
        <begin position="1159"/>
        <end position="1185"/>
    </location>
</feature>
<evidence type="ECO:0000256" key="2">
    <source>
        <dbReference type="ARBA" id="ARBA00022443"/>
    </source>
</evidence>
<dbReference type="InterPro" id="IPR023673">
    <property type="entry name" value="Ribosomal_uL1_CS"/>
</dbReference>
<keyword evidence="2 5" id="KW-0728">SH3 domain</keyword>
<dbReference type="OrthoDB" id="27823at2759"/>
<dbReference type="InterPro" id="IPR027267">
    <property type="entry name" value="AH/BAR_dom_sf"/>
</dbReference>
<dbReference type="SUPFAM" id="SSF48065">
    <property type="entry name" value="DBL homology domain (DH-domain)"/>
    <property type="match status" value="1"/>
</dbReference>
<dbReference type="GO" id="GO:0005085">
    <property type="term" value="F:guanyl-nucleotide exchange factor activity"/>
    <property type="evidence" value="ECO:0007669"/>
    <property type="project" value="InterPro"/>
</dbReference>
<dbReference type="InterPro" id="IPR001452">
    <property type="entry name" value="SH3_domain"/>
</dbReference>
<organism evidence="10 11">
    <name type="scientific">Caenorhabditis auriculariae</name>
    <dbReference type="NCBI Taxonomy" id="2777116"/>
    <lineage>
        <taxon>Eukaryota</taxon>
        <taxon>Metazoa</taxon>
        <taxon>Ecdysozoa</taxon>
        <taxon>Nematoda</taxon>
        <taxon>Chromadorea</taxon>
        <taxon>Rhabditida</taxon>
        <taxon>Rhabditina</taxon>
        <taxon>Rhabditomorpha</taxon>
        <taxon>Rhabditoidea</taxon>
        <taxon>Rhabditidae</taxon>
        <taxon>Peloderinae</taxon>
        <taxon>Caenorhabditis</taxon>
    </lineage>
</organism>
<dbReference type="CDD" id="cd00174">
    <property type="entry name" value="SH3"/>
    <property type="match status" value="1"/>
</dbReference>
<feature type="compositionally biased region" description="Basic and acidic residues" evidence="7">
    <location>
        <begin position="919"/>
        <end position="938"/>
    </location>
</feature>
<dbReference type="InterPro" id="IPR035899">
    <property type="entry name" value="DBL_dom_sf"/>
</dbReference>
<feature type="domain" description="SH3" evidence="8">
    <location>
        <begin position="248"/>
        <end position="309"/>
    </location>
</feature>
<proteinExistence type="inferred from homology"/>
<evidence type="ECO:0000256" key="4">
    <source>
        <dbReference type="ARBA" id="ARBA00023274"/>
    </source>
</evidence>
<dbReference type="GO" id="GO:1990904">
    <property type="term" value="C:ribonucleoprotein complex"/>
    <property type="evidence" value="ECO:0007669"/>
    <property type="project" value="UniProtKB-KW"/>
</dbReference>
<dbReference type="Gene3D" id="2.30.30.40">
    <property type="entry name" value="SH3 Domains"/>
    <property type="match status" value="3"/>
</dbReference>
<reference evidence="10" key="1">
    <citation type="submission" date="2020-10" db="EMBL/GenBank/DDBJ databases">
        <authorList>
            <person name="Kikuchi T."/>
        </authorList>
    </citation>
    <scope>NUCLEOTIDE SEQUENCE</scope>
    <source>
        <strain evidence="10">NKZ352</strain>
    </source>
</reference>
<dbReference type="SMART" id="SM00325">
    <property type="entry name" value="RhoGEF"/>
    <property type="match status" value="1"/>
</dbReference>
<evidence type="ECO:0000256" key="1">
    <source>
        <dbReference type="ARBA" id="ARBA00010531"/>
    </source>
</evidence>
<feature type="domain" description="SH3" evidence="8">
    <location>
        <begin position="1396"/>
        <end position="1458"/>
    </location>
</feature>
<feature type="coiled-coil region" evidence="6">
    <location>
        <begin position="804"/>
        <end position="853"/>
    </location>
</feature>